<evidence type="ECO:0000256" key="9">
    <source>
        <dbReference type="ARBA" id="ARBA00048403"/>
    </source>
</evidence>
<dbReference type="Proteomes" id="UP000240569">
    <property type="component" value="Unassembled WGS sequence"/>
</dbReference>
<dbReference type="GO" id="GO:0051539">
    <property type="term" value="F:4 iron, 4 sulfur cluster binding"/>
    <property type="evidence" value="ECO:0007669"/>
    <property type="project" value="UniProtKB-UniRule"/>
</dbReference>
<dbReference type="GO" id="GO:0046872">
    <property type="term" value="F:metal ion binding"/>
    <property type="evidence" value="ECO:0007669"/>
    <property type="project" value="UniProtKB-KW"/>
</dbReference>
<comment type="function">
    <text evidence="10">Catalyzes the first step of diphthamide biosynthesis, i.e. the transfer of the 3-amino-3-carboxypropyl group from S-adenosyl-L-methionine (SAM) to the C2 position of the imidazole ring of the target histidine residue in translation elongation factor 2 (EF-2).</text>
</comment>
<evidence type="ECO:0000256" key="7">
    <source>
        <dbReference type="ARBA" id="ARBA00023004"/>
    </source>
</evidence>
<dbReference type="InterPro" id="IPR042265">
    <property type="entry name" value="DPH1/DPH2_3"/>
</dbReference>
<dbReference type="InterPro" id="IPR022428">
    <property type="entry name" value="Dph2_arc"/>
</dbReference>
<organism evidence="11 12">
    <name type="scientific">Candidatus Marsarchaeota G1 archaeon BE_D</name>
    <dbReference type="NCBI Taxonomy" id="1978156"/>
    <lineage>
        <taxon>Archaea</taxon>
        <taxon>Candidatus Marsarchaeota</taxon>
        <taxon>Candidatus Marsarchaeota group 1</taxon>
    </lineage>
</organism>
<keyword evidence="4 10" id="KW-0808">Transferase</keyword>
<dbReference type="Gene3D" id="3.40.50.11840">
    <property type="entry name" value="Diphthamide synthesis DPH1/DPH2 domain 1"/>
    <property type="match status" value="1"/>
</dbReference>
<comment type="caution">
    <text evidence="11">The sequence shown here is derived from an EMBL/GenBank/DDBJ whole genome shotgun (WGS) entry which is preliminary data.</text>
</comment>
<dbReference type="NCBIfam" id="TIGR03682">
    <property type="entry name" value="arCOG04112"/>
    <property type="match status" value="1"/>
</dbReference>
<evidence type="ECO:0000256" key="3">
    <source>
        <dbReference type="ARBA" id="ARBA00012221"/>
    </source>
</evidence>
<dbReference type="NCBIfam" id="TIGR00322">
    <property type="entry name" value="diphth2_R"/>
    <property type="match status" value="1"/>
</dbReference>
<dbReference type="AlphaFoldDB" id="A0A2R6AKM6"/>
<comment type="catalytic activity">
    <reaction evidence="9 10">
        <text>L-histidyl-[translation elongation factor 2] + S-adenosyl-L-methionine = 2-[(3S)-amino-3-carboxypropyl]-L-histidyl-[translation elongation factor 2] + S-methyl-5'-thioadenosine + H(+)</text>
        <dbReference type="Rhea" id="RHEA:36783"/>
        <dbReference type="Rhea" id="RHEA-COMP:9748"/>
        <dbReference type="Rhea" id="RHEA-COMP:9749"/>
        <dbReference type="ChEBI" id="CHEBI:15378"/>
        <dbReference type="ChEBI" id="CHEBI:17509"/>
        <dbReference type="ChEBI" id="CHEBI:29979"/>
        <dbReference type="ChEBI" id="CHEBI:59789"/>
        <dbReference type="ChEBI" id="CHEBI:73995"/>
        <dbReference type="EC" id="2.5.1.108"/>
    </reaction>
</comment>
<evidence type="ECO:0000313" key="11">
    <source>
        <dbReference type="EMBL" id="PSN86911.1"/>
    </source>
</evidence>
<keyword evidence="8 10" id="KW-0411">Iron-sulfur</keyword>
<keyword evidence="10" id="KW-0004">4Fe-4S</keyword>
<keyword evidence="7 10" id="KW-0408">Iron</keyword>
<dbReference type="GO" id="GO:0090560">
    <property type="term" value="F:2-(3-amino-3-carboxypropyl)histidine synthase activity"/>
    <property type="evidence" value="ECO:0007669"/>
    <property type="project" value="UniProtKB-UniRule"/>
</dbReference>
<dbReference type="EC" id="2.5.1.108" evidence="3 10"/>
<protein>
    <recommendedName>
        <fullName evidence="3 10">2-(3-amino-3-carboxypropyl)histidine synthase</fullName>
        <ecNumber evidence="3 10">2.5.1.108</ecNumber>
    </recommendedName>
</protein>
<evidence type="ECO:0000256" key="6">
    <source>
        <dbReference type="ARBA" id="ARBA00022723"/>
    </source>
</evidence>
<keyword evidence="5 10" id="KW-0949">S-adenosyl-L-methionine</keyword>
<reference evidence="11 12" key="1">
    <citation type="submission" date="2017-04" db="EMBL/GenBank/DDBJ databases">
        <title>Novel microbial lineages endemic to geothermal iron-oxide mats fill important gaps in the evolutionary history of Archaea.</title>
        <authorList>
            <person name="Jay Z.J."/>
            <person name="Beam J.P."/>
            <person name="Dlakic M."/>
            <person name="Rusch D.B."/>
            <person name="Kozubal M.A."/>
            <person name="Inskeep W.P."/>
        </authorList>
    </citation>
    <scope>NUCLEOTIDE SEQUENCE [LARGE SCALE GENOMIC DNA]</scope>
    <source>
        <strain evidence="11">BE_D</strain>
    </source>
</reference>
<dbReference type="GO" id="GO:0017183">
    <property type="term" value="P:protein histidyl modification to diphthamide"/>
    <property type="evidence" value="ECO:0007669"/>
    <property type="project" value="UniProtKB-UniRule"/>
</dbReference>
<comment type="cofactor">
    <cofactor evidence="1 10">
        <name>[4Fe-4S] cluster</name>
        <dbReference type="ChEBI" id="CHEBI:49883"/>
    </cofactor>
</comment>
<evidence type="ECO:0000256" key="5">
    <source>
        <dbReference type="ARBA" id="ARBA00022691"/>
    </source>
</evidence>
<evidence type="ECO:0000256" key="4">
    <source>
        <dbReference type="ARBA" id="ARBA00022679"/>
    </source>
</evidence>
<gene>
    <name evidence="11" type="ORF">B9Q02_00455</name>
</gene>
<name>A0A2R6AKM6_9ARCH</name>
<dbReference type="InterPro" id="IPR016435">
    <property type="entry name" value="DPH1/DPH2"/>
</dbReference>
<evidence type="ECO:0000313" key="12">
    <source>
        <dbReference type="Proteomes" id="UP000240569"/>
    </source>
</evidence>
<accession>A0A2R6AKM6</accession>
<dbReference type="PIRSF" id="PIRSF004967">
    <property type="entry name" value="DPH1"/>
    <property type="match status" value="1"/>
</dbReference>
<dbReference type="Gene3D" id="3.40.50.11850">
    <property type="entry name" value="Diphthamide synthesis DPH1/DPH2 domain 2"/>
    <property type="match status" value="1"/>
</dbReference>
<dbReference type="UniPathway" id="UPA00559"/>
<dbReference type="InterPro" id="IPR042263">
    <property type="entry name" value="DPH1/DPH2_1"/>
</dbReference>
<dbReference type="InterPro" id="IPR035435">
    <property type="entry name" value="DPH1/DPH2_euk_archaea"/>
</dbReference>
<evidence type="ECO:0000256" key="1">
    <source>
        <dbReference type="ARBA" id="ARBA00001966"/>
    </source>
</evidence>
<dbReference type="InterPro" id="IPR042264">
    <property type="entry name" value="DPH1/DPH2_2"/>
</dbReference>
<sequence length="342" mass="39111">MEIQQIIASEYDFELERVVEWIKTNRFQRVLLQYAPGLAYYMPHIRTYLELNTQAKIFIEGRGRFGACDVFTTLKEFDAVVHFGHTGFLESDYPILYIPAYSNRKLSESILQKLDSFLTKYKKIGLEASIQHIKLLKDLSQFLENKGKIVYLGEPGKRGQFKGQVVGCDYYAGLRIDNLVDAHIIVAGGEFHALGLALSVNKPVIHIDPFREYVEEIDKRIIEKIHRIRCFAAFRLMQAKKIALVDSNLPGQHAPNLSERIVSFISKRKPGCHIDVFKIDVITDSFLMQLKELGYEVVLTLACTRLATDDFDRSPIPIFEAREVFRLFASGLSAERGVVMLQ</sequence>
<proteinExistence type="inferred from homology"/>
<comment type="similarity">
    <text evidence="10">Belongs to the DPH1/DPH2 family.</text>
</comment>
<evidence type="ECO:0000256" key="8">
    <source>
        <dbReference type="ARBA" id="ARBA00023014"/>
    </source>
</evidence>
<evidence type="ECO:0000256" key="10">
    <source>
        <dbReference type="PIRNR" id="PIRNR004967"/>
    </source>
</evidence>
<dbReference type="Pfam" id="PF01866">
    <property type="entry name" value="Diphthamide_syn"/>
    <property type="match status" value="1"/>
</dbReference>
<dbReference type="EMBL" id="NEXD01000001">
    <property type="protein sequence ID" value="PSN86911.1"/>
    <property type="molecule type" value="Genomic_DNA"/>
</dbReference>
<dbReference type="PANTHER" id="PTHR10762:SF1">
    <property type="entry name" value="2-(3-AMINO-3-CARBOXYPROPYL)HISTIDINE SYNTHASE SUBUNIT 1"/>
    <property type="match status" value="1"/>
</dbReference>
<keyword evidence="6 10" id="KW-0479">Metal-binding</keyword>
<comment type="pathway">
    <text evidence="2 10">Protein modification; peptidyl-diphthamide biosynthesis.</text>
</comment>
<dbReference type="Gene3D" id="3.40.50.11860">
    <property type="entry name" value="Diphthamide synthesis DPH1/DPH2 domain 3"/>
    <property type="match status" value="1"/>
</dbReference>
<evidence type="ECO:0000256" key="2">
    <source>
        <dbReference type="ARBA" id="ARBA00005156"/>
    </source>
</evidence>
<dbReference type="PANTHER" id="PTHR10762">
    <property type="entry name" value="DIPHTHAMIDE BIOSYNTHESIS PROTEIN"/>
    <property type="match status" value="1"/>
</dbReference>